<evidence type="ECO:0000313" key="2">
    <source>
        <dbReference type="EMBL" id="KAK3368348.1"/>
    </source>
</evidence>
<reference evidence="2" key="2">
    <citation type="submission" date="2023-06" db="EMBL/GenBank/DDBJ databases">
        <authorList>
            <consortium name="Lawrence Berkeley National Laboratory"/>
            <person name="Haridas S."/>
            <person name="Hensen N."/>
            <person name="Bonometti L."/>
            <person name="Westerberg I."/>
            <person name="Brannstrom I.O."/>
            <person name="Guillou S."/>
            <person name="Cros-Aarteil S."/>
            <person name="Calhoun S."/>
            <person name="Kuo A."/>
            <person name="Mondo S."/>
            <person name="Pangilinan J."/>
            <person name="Riley R."/>
            <person name="LaButti K."/>
            <person name="Andreopoulos B."/>
            <person name="Lipzen A."/>
            <person name="Chen C."/>
            <person name="Yanf M."/>
            <person name="Daum C."/>
            <person name="Ng V."/>
            <person name="Clum A."/>
            <person name="Steindorff A."/>
            <person name="Ohm R."/>
            <person name="Martin F."/>
            <person name="Silar P."/>
            <person name="Natvig D."/>
            <person name="Lalanne C."/>
            <person name="Gautier V."/>
            <person name="Ament-velasquez S.L."/>
            <person name="Kruys A."/>
            <person name="Hutchinson M.I."/>
            <person name="Powell A.J."/>
            <person name="Barry K."/>
            <person name="Miller A.N."/>
            <person name="Grigoriev I.V."/>
            <person name="Debuchy R."/>
            <person name="Gladieux P."/>
            <person name="Thoren M.H."/>
            <person name="Johannesson H."/>
        </authorList>
    </citation>
    <scope>NUCLEOTIDE SEQUENCE</scope>
    <source>
        <strain evidence="2">CBS 232.78</strain>
    </source>
</reference>
<feature type="region of interest" description="Disordered" evidence="1">
    <location>
        <begin position="1"/>
        <end position="41"/>
    </location>
</feature>
<organism evidence="2 3">
    <name type="scientific">Podospora didyma</name>
    <dbReference type="NCBI Taxonomy" id="330526"/>
    <lineage>
        <taxon>Eukaryota</taxon>
        <taxon>Fungi</taxon>
        <taxon>Dikarya</taxon>
        <taxon>Ascomycota</taxon>
        <taxon>Pezizomycotina</taxon>
        <taxon>Sordariomycetes</taxon>
        <taxon>Sordariomycetidae</taxon>
        <taxon>Sordariales</taxon>
        <taxon>Podosporaceae</taxon>
        <taxon>Podospora</taxon>
    </lineage>
</organism>
<feature type="compositionally biased region" description="Basic residues" evidence="1">
    <location>
        <begin position="243"/>
        <end position="261"/>
    </location>
</feature>
<gene>
    <name evidence="2" type="ORF">B0H63DRAFT_534525</name>
</gene>
<sequence length="261" mass="27592">MVPGSSPAPLKHLPMTTQGLMQRERDGSKRKRSSPTLLLPPRPPTCRQISALIFSLRQRPTSVWRAFAAAVFPSSDGAVSSARDAAVLSATAAALLPASADAAVTLPVVFFPASATASPARRAAARAKPSARILSSRAIADDSQSIAPAPLHPRRSQTNIEPSNDPSQPPDAAASRSEPFDPVRDAAPVRRSTLMPFDPTHGDDHGDRTRKREPSSRSNEDEDDQGAQTGAAGPSTSSTKPPKSNRKMKKTGTKRGARSGR</sequence>
<evidence type="ECO:0000313" key="3">
    <source>
        <dbReference type="Proteomes" id="UP001285441"/>
    </source>
</evidence>
<name>A0AAE0K1I9_9PEZI</name>
<dbReference type="Proteomes" id="UP001285441">
    <property type="component" value="Unassembled WGS sequence"/>
</dbReference>
<comment type="caution">
    <text evidence="2">The sequence shown here is derived from an EMBL/GenBank/DDBJ whole genome shotgun (WGS) entry which is preliminary data.</text>
</comment>
<dbReference type="AlphaFoldDB" id="A0AAE0K1I9"/>
<feature type="compositionally biased region" description="Basic and acidic residues" evidence="1">
    <location>
        <begin position="178"/>
        <end position="188"/>
    </location>
</feature>
<protein>
    <submittedName>
        <fullName evidence="2">Uncharacterized protein</fullName>
    </submittedName>
</protein>
<reference evidence="2" key="1">
    <citation type="journal article" date="2023" name="Mol. Phylogenet. Evol.">
        <title>Genome-scale phylogeny and comparative genomics of the fungal order Sordariales.</title>
        <authorList>
            <person name="Hensen N."/>
            <person name="Bonometti L."/>
            <person name="Westerberg I."/>
            <person name="Brannstrom I.O."/>
            <person name="Guillou S."/>
            <person name="Cros-Aarteil S."/>
            <person name="Calhoun S."/>
            <person name="Haridas S."/>
            <person name="Kuo A."/>
            <person name="Mondo S."/>
            <person name="Pangilinan J."/>
            <person name="Riley R."/>
            <person name="LaButti K."/>
            <person name="Andreopoulos B."/>
            <person name="Lipzen A."/>
            <person name="Chen C."/>
            <person name="Yan M."/>
            <person name="Daum C."/>
            <person name="Ng V."/>
            <person name="Clum A."/>
            <person name="Steindorff A."/>
            <person name="Ohm R.A."/>
            <person name="Martin F."/>
            <person name="Silar P."/>
            <person name="Natvig D.O."/>
            <person name="Lalanne C."/>
            <person name="Gautier V."/>
            <person name="Ament-Velasquez S.L."/>
            <person name="Kruys A."/>
            <person name="Hutchinson M.I."/>
            <person name="Powell A.J."/>
            <person name="Barry K."/>
            <person name="Miller A.N."/>
            <person name="Grigoriev I.V."/>
            <person name="Debuchy R."/>
            <person name="Gladieux P."/>
            <person name="Hiltunen Thoren M."/>
            <person name="Johannesson H."/>
        </authorList>
    </citation>
    <scope>NUCLEOTIDE SEQUENCE</scope>
    <source>
        <strain evidence="2">CBS 232.78</strain>
    </source>
</reference>
<feature type="compositionally biased region" description="Basic and acidic residues" evidence="1">
    <location>
        <begin position="200"/>
        <end position="219"/>
    </location>
</feature>
<keyword evidence="3" id="KW-1185">Reference proteome</keyword>
<feature type="region of interest" description="Disordered" evidence="1">
    <location>
        <begin position="126"/>
        <end position="261"/>
    </location>
</feature>
<feature type="compositionally biased region" description="Polar residues" evidence="1">
    <location>
        <begin position="156"/>
        <end position="166"/>
    </location>
</feature>
<evidence type="ECO:0000256" key="1">
    <source>
        <dbReference type="SAM" id="MobiDB-lite"/>
    </source>
</evidence>
<dbReference type="EMBL" id="JAULSW010000010">
    <property type="protein sequence ID" value="KAK3368348.1"/>
    <property type="molecule type" value="Genomic_DNA"/>
</dbReference>
<proteinExistence type="predicted"/>
<accession>A0AAE0K1I9</accession>